<accession>A0A8S9HSG1</accession>
<dbReference type="AlphaFoldDB" id="A0A8S9HSG1"/>
<organism evidence="1">
    <name type="scientific">Brassica cretica</name>
    <name type="common">Mustard</name>
    <dbReference type="NCBI Taxonomy" id="69181"/>
    <lineage>
        <taxon>Eukaryota</taxon>
        <taxon>Viridiplantae</taxon>
        <taxon>Streptophyta</taxon>
        <taxon>Embryophyta</taxon>
        <taxon>Tracheophyta</taxon>
        <taxon>Spermatophyta</taxon>
        <taxon>Magnoliopsida</taxon>
        <taxon>eudicotyledons</taxon>
        <taxon>Gunneridae</taxon>
        <taxon>Pentapetalae</taxon>
        <taxon>rosids</taxon>
        <taxon>malvids</taxon>
        <taxon>Brassicales</taxon>
        <taxon>Brassicaceae</taxon>
        <taxon>Brassiceae</taxon>
        <taxon>Brassica</taxon>
    </lineage>
</organism>
<evidence type="ECO:0000313" key="1">
    <source>
        <dbReference type="EMBL" id="KAF2560414.1"/>
    </source>
</evidence>
<sequence>MQVVSESFGASPETFKARGDVYRQFGGAVSLGCGGCGRGRLLGLKYNARSNFLVLLISGDLLTATAHGSVRVLLRSGSTLNGDPNRGVVSREWKMFLTSGFWGKVHHRDLILLELSTGGMNFVVEPGFAQCGPASVFPPMK</sequence>
<dbReference type="EMBL" id="QGKY02001250">
    <property type="protein sequence ID" value="KAF2560414.1"/>
    <property type="molecule type" value="Genomic_DNA"/>
</dbReference>
<gene>
    <name evidence="1" type="ORF">F2Q70_00015346</name>
</gene>
<name>A0A8S9HSG1_BRACR</name>
<proteinExistence type="predicted"/>
<comment type="caution">
    <text evidence="1">The sequence shown here is derived from an EMBL/GenBank/DDBJ whole genome shotgun (WGS) entry which is preliminary data.</text>
</comment>
<protein>
    <submittedName>
        <fullName evidence="1">Uncharacterized protein</fullName>
    </submittedName>
</protein>
<reference evidence="1" key="1">
    <citation type="submission" date="2019-12" db="EMBL/GenBank/DDBJ databases">
        <title>Genome sequencing and annotation of Brassica cretica.</title>
        <authorList>
            <person name="Studholme D.J."/>
            <person name="Sarris P.F."/>
        </authorList>
    </citation>
    <scope>NUCLEOTIDE SEQUENCE</scope>
    <source>
        <strain evidence="1">PFS-102/07</strain>
        <tissue evidence="1">Leaf</tissue>
    </source>
</reference>